<keyword evidence="2" id="KW-1185">Reference proteome</keyword>
<evidence type="ECO:0000313" key="2">
    <source>
        <dbReference type="Proteomes" id="UP001607302"/>
    </source>
</evidence>
<organism evidence="1 2">
    <name type="scientific">Vespula squamosa</name>
    <name type="common">Southern yellow jacket</name>
    <name type="synonym">Wasp</name>
    <dbReference type="NCBI Taxonomy" id="30214"/>
    <lineage>
        <taxon>Eukaryota</taxon>
        <taxon>Metazoa</taxon>
        <taxon>Ecdysozoa</taxon>
        <taxon>Arthropoda</taxon>
        <taxon>Hexapoda</taxon>
        <taxon>Insecta</taxon>
        <taxon>Pterygota</taxon>
        <taxon>Neoptera</taxon>
        <taxon>Endopterygota</taxon>
        <taxon>Hymenoptera</taxon>
        <taxon>Apocrita</taxon>
        <taxon>Aculeata</taxon>
        <taxon>Vespoidea</taxon>
        <taxon>Vespidae</taxon>
        <taxon>Vespinae</taxon>
        <taxon>Vespula</taxon>
    </lineage>
</organism>
<dbReference type="AlphaFoldDB" id="A0ABD2AY08"/>
<dbReference type="Proteomes" id="UP001607302">
    <property type="component" value="Unassembled WGS sequence"/>
</dbReference>
<gene>
    <name evidence="1" type="ORF">V1478_008172</name>
</gene>
<dbReference type="EMBL" id="JAUDFV010000138">
    <property type="protein sequence ID" value="KAL2725499.1"/>
    <property type="molecule type" value="Genomic_DNA"/>
</dbReference>
<accession>A0ABD2AY08</accession>
<comment type="caution">
    <text evidence="1">The sequence shown here is derived from an EMBL/GenBank/DDBJ whole genome shotgun (WGS) entry which is preliminary data.</text>
</comment>
<evidence type="ECO:0000313" key="1">
    <source>
        <dbReference type="EMBL" id="KAL2725499.1"/>
    </source>
</evidence>
<reference evidence="1 2" key="1">
    <citation type="journal article" date="2024" name="Ann. Entomol. Soc. Am.">
        <title>Genomic analyses of the southern and eastern yellowjacket wasps (Hymenoptera: Vespidae) reveal evolutionary signatures of social life.</title>
        <authorList>
            <person name="Catto M.A."/>
            <person name="Caine P.B."/>
            <person name="Orr S.E."/>
            <person name="Hunt B.G."/>
            <person name="Goodisman M.A.D."/>
        </authorList>
    </citation>
    <scope>NUCLEOTIDE SEQUENCE [LARGE SCALE GENOMIC DNA]</scope>
    <source>
        <strain evidence="1">233</strain>
        <tissue evidence="1">Head and thorax</tissue>
    </source>
</reference>
<protein>
    <submittedName>
        <fullName evidence="1">Uncharacterized protein</fullName>
    </submittedName>
</protein>
<name>A0ABD2AY08_VESSQ</name>
<sequence>MATGPPTRKGRFSRISRDRTADLRIKISVSASLLVIQNQEVVSLSKDQRLLPISKNFTSYNTEHRHTKFIRFFDTYNNTNARRTILFIILGQDAPRAKDQQRLCTNERRIILFVVLGQDARRASINEDFKVSEMPRGILSSLGSLHPGGNALKKQRLGHEAKKRLYAEEAPTKLWLKRATIDDESFFQRFVICSSD</sequence>
<proteinExistence type="predicted"/>